<dbReference type="AlphaFoldDB" id="A0A0D6Q2W2"/>
<comment type="caution">
    <text evidence="1">The sequence shown here is derived from an EMBL/GenBank/DDBJ whole genome shotgun (WGS) entry which is preliminary data.</text>
</comment>
<dbReference type="EMBL" id="BANI01000125">
    <property type="protein sequence ID" value="GAN97121.1"/>
    <property type="molecule type" value="Genomic_DNA"/>
</dbReference>
<dbReference type="Proteomes" id="UP000032675">
    <property type="component" value="Unassembled WGS sequence"/>
</dbReference>
<evidence type="ECO:0000313" key="2">
    <source>
        <dbReference type="Proteomes" id="UP000032675"/>
    </source>
</evidence>
<dbReference type="RefSeq" id="WP_048851693.1">
    <property type="nucleotide sequence ID" value="NZ_BANI01000125.1"/>
</dbReference>
<accession>A0A0D6Q2W2</accession>
<name>A0A0D6Q2W2_KOMEU</name>
<organism evidence="1 2">
    <name type="scientific">Komagataeibacter europaeus NBRC 3261</name>
    <dbReference type="NCBI Taxonomy" id="1234669"/>
    <lineage>
        <taxon>Bacteria</taxon>
        <taxon>Pseudomonadati</taxon>
        <taxon>Pseudomonadota</taxon>
        <taxon>Alphaproteobacteria</taxon>
        <taxon>Acetobacterales</taxon>
        <taxon>Acetobacteraceae</taxon>
        <taxon>Komagataeibacter</taxon>
    </lineage>
</organism>
<gene>
    <name evidence="1" type="ORF">Geu3261_0142_019</name>
</gene>
<reference evidence="1 2" key="1">
    <citation type="submission" date="2012-11" db="EMBL/GenBank/DDBJ databases">
        <title>Whole genome sequence of Gluconacetobacter europaeus NBRC3261.</title>
        <authorList>
            <person name="Azuma Y."/>
            <person name="Higashiura N."/>
            <person name="Hirakawa H."/>
            <person name="Matsushita K."/>
        </authorList>
    </citation>
    <scope>NUCLEOTIDE SEQUENCE [LARGE SCALE GENOMIC DNA]</scope>
    <source>
        <strain evidence="1 2">NBRC 3261</strain>
    </source>
</reference>
<sequence length="100" mass="11124">MSEYESMADRDEALALSRAAPHHAWVLTDRDVWHRNPFYHGPEMPHPEDDGAHDFIADHGIDAWREATTAARAAAIAAAEAKAREIADAPDPWWPDDPTA</sequence>
<evidence type="ECO:0000313" key="1">
    <source>
        <dbReference type="EMBL" id="GAN97121.1"/>
    </source>
</evidence>
<proteinExistence type="predicted"/>
<protein>
    <submittedName>
        <fullName evidence="1">Uncharacterized protein</fullName>
    </submittedName>
</protein>